<protein>
    <submittedName>
        <fullName evidence="2">TTPAL-like protein</fullName>
    </submittedName>
</protein>
<dbReference type="PRINTS" id="PR00180">
    <property type="entry name" value="CRETINALDHBP"/>
</dbReference>
<keyword evidence="3" id="KW-1185">Reference proteome</keyword>
<dbReference type="PANTHER" id="PTHR10174:SF130">
    <property type="entry name" value="ALPHA-TOCOPHEROL TRANSFER PROTEIN-LIKE"/>
    <property type="match status" value="1"/>
</dbReference>
<accession>A0ABY7DT42</accession>
<dbReference type="InterPro" id="IPR001251">
    <property type="entry name" value="CRAL-TRIO_dom"/>
</dbReference>
<dbReference type="Gene3D" id="1.10.8.20">
    <property type="entry name" value="N-terminal domain of phosphatidylinositol transfer protein sec14p"/>
    <property type="match status" value="1"/>
</dbReference>
<dbReference type="InterPro" id="IPR036865">
    <property type="entry name" value="CRAL-TRIO_dom_sf"/>
</dbReference>
<dbReference type="InterPro" id="IPR036273">
    <property type="entry name" value="CRAL/TRIO_N_dom_sf"/>
</dbReference>
<name>A0ABY7DT42_MYAAR</name>
<dbReference type="PANTHER" id="PTHR10174">
    <property type="entry name" value="ALPHA-TOCOPHEROL TRANSFER PROTEIN-RELATED"/>
    <property type="match status" value="1"/>
</dbReference>
<evidence type="ECO:0000259" key="1">
    <source>
        <dbReference type="PROSITE" id="PS50191"/>
    </source>
</evidence>
<proteinExistence type="predicted"/>
<feature type="domain" description="CRAL-TRIO" evidence="1">
    <location>
        <begin position="99"/>
        <end position="267"/>
    </location>
</feature>
<dbReference type="SMART" id="SM00516">
    <property type="entry name" value="SEC14"/>
    <property type="match status" value="1"/>
</dbReference>
<dbReference type="PROSITE" id="PS50191">
    <property type="entry name" value="CRAL_TRIO"/>
    <property type="match status" value="1"/>
</dbReference>
<dbReference type="EMBL" id="CP111014">
    <property type="protein sequence ID" value="WAR00017.1"/>
    <property type="molecule type" value="Genomic_DNA"/>
</dbReference>
<dbReference type="Proteomes" id="UP001164746">
    <property type="component" value="Chromosome 3"/>
</dbReference>
<dbReference type="Pfam" id="PF00650">
    <property type="entry name" value="CRAL_TRIO"/>
    <property type="match status" value="1"/>
</dbReference>
<dbReference type="Gene3D" id="1.20.5.1200">
    <property type="entry name" value="Alpha-tocopherol transfer"/>
    <property type="match status" value="1"/>
</dbReference>
<dbReference type="SUPFAM" id="SSF46938">
    <property type="entry name" value="CRAL/TRIO N-terminal domain"/>
    <property type="match status" value="1"/>
</dbReference>
<dbReference type="Gene3D" id="3.40.525.10">
    <property type="entry name" value="CRAL-TRIO lipid binding domain"/>
    <property type="match status" value="1"/>
</dbReference>
<reference evidence="2" key="1">
    <citation type="submission" date="2022-11" db="EMBL/GenBank/DDBJ databases">
        <title>Centuries of genome instability and evolution in soft-shell clam transmissible cancer (bioRxiv).</title>
        <authorList>
            <person name="Hart S.F.M."/>
            <person name="Yonemitsu M.A."/>
            <person name="Giersch R.M."/>
            <person name="Beal B.F."/>
            <person name="Arriagada G."/>
            <person name="Davis B.W."/>
            <person name="Ostrander E.A."/>
            <person name="Goff S.P."/>
            <person name="Metzger M.J."/>
        </authorList>
    </citation>
    <scope>NUCLEOTIDE SEQUENCE</scope>
    <source>
        <strain evidence="2">MELC-2E11</strain>
        <tissue evidence="2">Siphon/mantle</tissue>
    </source>
</reference>
<evidence type="ECO:0000313" key="2">
    <source>
        <dbReference type="EMBL" id="WAR00017.1"/>
    </source>
</evidence>
<sequence length="328" mass="37690">MSPNDPDAKYVCSFTDAEVNKAIVELKEHPADRLPAVRAFRKWIEEQSSWLTSPTDTKFLLAFLRISKFSQLTARERLSNFLASFNDSVSYLNGHDPADPKYLNILRASRVFTPLPQTDKEGRTIILGNYDNFDPTGNSYEYADFQRSILGVCHSLVFCDEHFQLNGVNFLMDYGAVTMKHITFGGSENMKKRAQHFQKALPVSIRQFHHYNNGPIFNVLLHILRPALPEKMRIRVFMHGHSMVSVYKEIPMELLPEEYLADDYQGDSAGSLQDITENNIKKLLLDPERRKFIKDLWSGRYGADLSRKPQLQDTTDGDLYGSFRKLNI</sequence>
<dbReference type="CDD" id="cd00170">
    <property type="entry name" value="SEC14"/>
    <property type="match status" value="1"/>
</dbReference>
<dbReference type="SUPFAM" id="SSF52087">
    <property type="entry name" value="CRAL/TRIO domain"/>
    <property type="match status" value="1"/>
</dbReference>
<evidence type="ECO:0000313" key="3">
    <source>
        <dbReference type="Proteomes" id="UP001164746"/>
    </source>
</evidence>
<gene>
    <name evidence="2" type="ORF">MAR_024389</name>
</gene>
<organism evidence="2 3">
    <name type="scientific">Mya arenaria</name>
    <name type="common">Soft-shell clam</name>
    <dbReference type="NCBI Taxonomy" id="6604"/>
    <lineage>
        <taxon>Eukaryota</taxon>
        <taxon>Metazoa</taxon>
        <taxon>Spiralia</taxon>
        <taxon>Lophotrochozoa</taxon>
        <taxon>Mollusca</taxon>
        <taxon>Bivalvia</taxon>
        <taxon>Autobranchia</taxon>
        <taxon>Heteroconchia</taxon>
        <taxon>Euheterodonta</taxon>
        <taxon>Imparidentia</taxon>
        <taxon>Neoheterodontei</taxon>
        <taxon>Myida</taxon>
        <taxon>Myoidea</taxon>
        <taxon>Myidae</taxon>
        <taxon>Mya</taxon>
    </lineage>
</organism>